<gene>
    <name evidence="10" type="ORF">ENR64_26925</name>
</gene>
<keyword evidence="2" id="KW-1003">Cell membrane</keyword>
<evidence type="ECO:0000256" key="7">
    <source>
        <dbReference type="ARBA" id="ARBA00023136"/>
    </source>
</evidence>
<feature type="transmembrane region" description="Helical" evidence="8">
    <location>
        <begin position="157"/>
        <end position="185"/>
    </location>
</feature>
<evidence type="ECO:0000259" key="9">
    <source>
        <dbReference type="Pfam" id="PF13231"/>
    </source>
</evidence>
<evidence type="ECO:0000256" key="4">
    <source>
        <dbReference type="ARBA" id="ARBA00022679"/>
    </source>
</evidence>
<dbReference type="InterPro" id="IPR050297">
    <property type="entry name" value="LipidA_mod_glycosyltrf_83"/>
</dbReference>
<dbReference type="GO" id="GO:0005886">
    <property type="term" value="C:plasma membrane"/>
    <property type="evidence" value="ECO:0007669"/>
    <property type="project" value="UniProtKB-SubCell"/>
</dbReference>
<feature type="transmembrane region" description="Helical" evidence="8">
    <location>
        <begin position="238"/>
        <end position="269"/>
    </location>
</feature>
<keyword evidence="4 10" id="KW-0808">Transferase</keyword>
<dbReference type="Pfam" id="PF13231">
    <property type="entry name" value="PMT_2"/>
    <property type="match status" value="1"/>
</dbReference>
<dbReference type="PANTHER" id="PTHR33908">
    <property type="entry name" value="MANNOSYLTRANSFERASE YKCB-RELATED"/>
    <property type="match status" value="1"/>
</dbReference>
<comment type="subcellular location">
    <subcellularLocation>
        <location evidence="1">Cell membrane</location>
        <topology evidence="1">Multi-pass membrane protein</topology>
    </subcellularLocation>
</comment>
<keyword evidence="5 8" id="KW-0812">Transmembrane</keyword>
<evidence type="ECO:0000256" key="1">
    <source>
        <dbReference type="ARBA" id="ARBA00004651"/>
    </source>
</evidence>
<dbReference type="GO" id="GO:0009103">
    <property type="term" value="P:lipopolysaccharide biosynthetic process"/>
    <property type="evidence" value="ECO:0007669"/>
    <property type="project" value="UniProtKB-ARBA"/>
</dbReference>
<feature type="transmembrane region" description="Helical" evidence="8">
    <location>
        <begin position="300"/>
        <end position="321"/>
    </location>
</feature>
<protein>
    <submittedName>
        <fullName evidence="10">Glycosyltransferase family 39 protein</fullName>
    </submittedName>
</protein>
<evidence type="ECO:0000256" key="2">
    <source>
        <dbReference type="ARBA" id="ARBA00022475"/>
    </source>
</evidence>
<dbReference type="InterPro" id="IPR038731">
    <property type="entry name" value="RgtA/B/C-like"/>
</dbReference>
<dbReference type="EMBL" id="DSRU01000397">
    <property type="protein sequence ID" value="HFN01313.1"/>
    <property type="molecule type" value="Genomic_DNA"/>
</dbReference>
<feature type="transmembrane region" description="Helical" evidence="8">
    <location>
        <begin position="79"/>
        <end position="97"/>
    </location>
</feature>
<sequence length="528" mass="60031">MQKQVIQWLRSDTAILWWLAFIKLMLHFLTNGQYGYHTDELYYMAAGDRLAWGYVEFPPLVAVLAHISHSLTGDSLFSIRLFPAIAGALLVFVTGLMTRELGGSRYAQFLAALLVIVSPYFLVMHTILTMNAFEPLIWTVCAYLILLALKYHRPRLWLLVGVLIGVGLLNKFSILFFGVSTLVGLWMTRRQVFTKKWIWLGLIAAIALAMPTVIWQIQHGLPFLEHQRAAALHSKKPFPASIIALLVQPLLMMHPLTTPIWLAGLFYFLKSKDGKPYRLLGWIFVITYGLFLLLQGKSYYLAPLFPTLFAGGAIAVDRWIWGRRRFRLLIPGVLAASTILFVMPMTLPILPIETLLRISSYYSSVYFVPDRAKVTITEREVPSPFRDMLGWEDSVAQVSQVYHQLPLKDQAQTAILSWRYADAGAIDFYGSRYGLPKGISGAHNFYFWGYQNNSGQSVISLGGDRDYLEQLFDQVEQVSTVTHNTVIGIKSYIPIYLCKDIKVPFNQSWPNFKAYFGYPVAFNQGTLR</sequence>
<name>A0A7C3PHM1_9CYAN</name>
<reference evidence="10" key="1">
    <citation type="journal article" date="2020" name="mSystems">
        <title>Genome- and Community-Level Interaction Insights into Carbon Utilization and Element Cycling Functions of Hydrothermarchaeota in Hydrothermal Sediment.</title>
        <authorList>
            <person name="Zhou Z."/>
            <person name="Liu Y."/>
            <person name="Xu W."/>
            <person name="Pan J."/>
            <person name="Luo Z.H."/>
            <person name="Li M."/>
        </authorList>
    </citation>
    <scope>NUCLEOTIDE SEQUENCE [LARGE SCALE GENOMIC DNA]</scope>
    <source>
        <strain evidence="10">SpSt-418</strain>
    </source>
</reference>
<evidence type="ECO:0000256" key="5">
    <source>
        <dbReference type="ARBA" id="ARBA00022692"/>
    </source>
</evidence>
<feature type="transmembrane region" description="Helical" evidence="8">
    <location>
        <begin position="12"/>
        <end position="30"/>
    </location>
</feature>
<keyword evidence="6 8" id="KW-1133">Transmembrane helix</keyword>
<keyword evidence="3" id="KW-0328">Glycosyltransferase</keyword>
<comment type="caution">
    <text evidence="10">The sequence shown here is derived from an EMBL/GenBank/DDBJ whole genome shotgun (WGS) entry which is preliminary data.</text>
</comment>
<evidence type="ECO:0000313" key="10">
    <source>
        <dbReference type="EMBL" id="HFN01313.1"/>
    </source>
</evidence>
<feature type="transmembrane region" description="Helical" evidence="8">
    <location>
        <begin position="328"/>
        <end position="350"/>
    </location>
</feature>
<evidence type="ECO:0000256" key="6">
    <source>
        <dbReference type="ARBA" id="ARBA00022989"/>
    </source>
</evidence>
<evidence type="ECO:0000256" key="8">
    <source>
        <dbReference type="SAM" id="Phobius"/>
    </source>
</evidence>
<dbReference type="PANTHER" id="PTHR33908:SF11">
    <property type="entry name" value="MEMBRANE PROTEIN"/>
    <property type="match status" value="1"/>
</dbReference>
<feature type="transmembrane region" description="Helical" evidence="8">
    <location>
        <begin position="50"/>
        <end position="67"/>
    </location>
</feature>
<feature type="transmembrane region" description="Helical" evidence="8">
    <location>
        <begin position="276"/>
        <end position="294"/>
    </location>
</feature>
<feature type="domain" description="Glycosyltransferase RgtA/B/C/D-like" evidence="9">
    <location>
        <begin position="58"/>
        <end position="215"/>
    </location>
</feature>
<accession>A0A7C3PHM1</accession>
<evidence type="ECO:0000256" key="3">
    <source>
        <dbReference type="ARBA" id="ARBA00022676"/>
    </source>
</evidence>
<feature type="transmembrane region" description="Helical" evidence="8">
    <location>
        <begin position="109"/>
        <end position="128"/>
    </location>
</feature>
<dbReference type="GO" id="GO:0016763">
    <property type="term" value="F:pentosyltransferase activity"/>
    <property type="evidence" value="ECO:0007669"/>
    <property type="project" value="TreeGrafter"/>
</dbReference>
<proteinExistence type="predicted"/>
<feature type="transmembrane region" description="Helical" evidence="8">
    <location>
        <begin position="197"/>
        <end position="218"/>
    </location>
</feature>
<keyword evidence="7 8" id="KW-0472">Membrane</keyword>
<feature type="transmembrane region" description="Helical" evidence="8">
    <location>
        <begin position="135"/>
        <end position="151"/>
    </location>
</feature>
<organism evidence="10">
    <name type="scientific">Oscillatoriales cyanobacterium SpSt-418</name>
    <dbReference type="NCBI Taxonomy" id="2282169"/>
    <lineage>
        <taxon>Bacteria</taxon>
        <taxon>Bacillati</taxon>
        <taxon>Cyanobacteriota</taxon>
        <taxon>Cyanophyceae</taxon>
        <taxon>Oscillatoriophycideae</taxon>
        <taxon>Oscillatoriales</taxon>
    </lineage>
</organism>
<dbReference type="AlphaFoldDB" id="A0A7C3PHM1"/>